<protein>
    <submittedName>
        <fullName evidence="1">Arsenite efflux transporter metallochaperone ArsD</fullName>
    </submittedName>
</protein>
<organism evidence="1 2">
    <name type="scientific">Flaviflexus equikiangi</name>
    <dbReference type="NCBI Taxonomy" id="2758573"/>
    <lineage>
        <taxon>Bacteria</taxon>
        <taxon>Bacillati</taxon>
        <taxon>Actinomycetota</taxon>
        <taxon>Actinomycetes</taxon>
        <taxon>Actinomycetales</taxon>
        <taxon>Actinomycetaceae</taxon>
        <taxon>Flaviflexus</taxon>
    </lineage>
</organism>
<dbReference type="RefSeq" id="WP_182170380.1">
    <property type="nucleotide sequence ID" value="NZ_CP059676.1"/>
</dbReference>
<gene>
    <name evidence="1" type="primary">arsD</name>
    <name evidence="1" type="ORF">JVW63_04775</name>
</gene>
<proteinExistence type="predicted"/>
<evidence type="ECO:0000313" key="1">
    <source>
        <dbReference type="EMBL" id="MBM9433014.1"/>
    </source>
</evidence>
<comment type="caution">
    <text evidence="1">The sequence shown here is derived from an EMBL/GenBank/DDBJ whole genome shotgun (WGS) entry which is preliminary data.</text>
</comment>
<evidence type="ECO:0000313" key="2">
    <source>
        <dbReference type="Proteomes" id="UP000705983"/>
    </source>
</evidence>
<dbReference type="InterPro" id="IPR010712">
    <property type="entry name" value="Arsenical-R_ArsD"/>
</dbReference>
<dbReference type="EMBL" id="JAFFJS010000002">
    <property type="protein sequence ID" value="MBM9433014.1"/>
    <property type="molecule type" value="Genomic_DNA"/>
</dbReference>
<reference evidence="2" key="1">
    <citation type="submission" date="2021-02" db="EMBL/GenBank/DDBJ databases">
        <title>Leucobacter sp. CX169.</title>
        <authorList>
            <person name="Cheng Y."/>
        </authorList>
    </citation>
    <scope>NUCLEOTIDE SEQUENCE [LARGE SCALE GENOMIC DNA]</scope>
    <source>
        <strain evidence="2">JY899</strain>
    </source>
</reference>
<dbReference type="Pfam" id="PF06953">
    <property type="entry name" value="ArsD"/>
    <property type="match status" value="1"/>
</dbReference>
<dbReference type="Gene3D" id="3.40.30.10">
    <property type="entry name" value="Glutaredoxin"/>
    <property type="match status" value="1"/>
</dbReference>
<dbReference type="NCBIfam" id="NF033727">
    <property type="entry name" value="chaperon_ArsD"/>
    <property type="match status" value="1"/>
</dbReference>
<dbReference type="Proteomes" id="UP000705983">
    <property type="component" value="Unassembled WGS sequence"/>
</dbReference>
<sequence>MRSIHVYDPALCCSSGVCGADVDQNLVDFSAVLHQAKTEGIEVTRHNLATDPLDFAQSEAVRRFLEISGADALPAIVVDDVIAMSGSYPDIAALRTFAGVEAKQTLPMASSCCGDQGGCC</sequence>
<accession>A0ABS2TED2</accession>
<keyword evidence="2" id="KW-1185">Reference proteome</keyword>
<name>A0ABS2TED2_9ACTO</name>